<evidence type="ECO:0000256" key="2">
    <source>
        <dbReference type="ARBA" id="ARBA00022729"/>
    </source>
</evidence>
<dbReference type="PANTHER" id="PTHR47723:SF19">
    <property type="entry name" value="POLYNUCLEOTIDYL TRANSFERASE, RIBONUCLEASE H-LIKE SUPERFAMILY PROTEIN"/>
    <property type="match status" value="1"/>
</dbReference>
<dbReference type="EMBL" id="JARYMX010000007">
    <property type="protein sequence ID" value="KAJ9540640.1"/>
    <property type="molecule type" value="Genomic_DNA"/>
</dbReference>
<dbReference type="Pfam" id="PF04833">
    <property type="entry name" value="COBRA"/>
    <property type="match status" value="1"/>
</dbReference>
<dbReference type="GO" id="GO:0003676">
    <property type="term" value="F:nucleic acid binding"/>
    <property type="evidence" value="ECO:0007669"/>
    <property type="project" value="InterPro"/>
</dbReference>
<evidence type="ECO:0000256" key="1">
    <source>
        <dbReference type="ARBA" id="ARBA00005507"/>
    </source>
</evidence>
<dbReference type="AlphaFoldDB" id="A0AA38SQS1"/>
<accession>A0AA38SQS1</accession>
<protein>
    <recommendedName>
        <fullName evidence="4">RNase H type-1 domain-containing protein</fullName>
    </recommendedName>
</protein>
<evidence type="ECO:0000313" key="6">
    <source>
        <dbReference type="Proteomes" id="UP001172457"/>
    </source>
</evidence>
<comment type="caution">
    <text evidence="5">The sequence shown here is derived from an EMBL/GenBank/DDBJ whole genome shotgun (WGS) entry which is preliminary data.</text>
</comment>
<dbReference type="CDD" id="cd06222">
    <property type="entry name" value="RNase_H_like"/>
    <property type="match status" value="1"/>
</dbReference>
<reference evidence="5" key="1">
    <citation type="submission" date="2023-03" db="EMBL/GenBank/DDBJ databases">
        <title>Chromosome-scale reference genome and RAD-based genetic map of yellow starthistle (Centaurea solstitialis) reveal putative structural variation and QTLs associated with invader traits.</title>
        <authorList>
            <person name="Reatini B."/>
            <person name="Cang F.A."/>
            <person name="Jiang Q."/>
            <person name="Mckibben M.T.W."/>
            <person name="Barker M.S."/>
            <person name="Rieseberg L.H."/>
            <person name="Dlugosch K.M."/>
        </authorList>
    </citation>
    <scope>NUCLEOTIDE SEQUENCE</scope>
    <source>
        <strain evidence="5">CAN-66</strain>
        <tissue evidence="5">Leaf</tissue>
    </source>
</reference>
<dbReference type="InterPro" id="IPR036397">
    <property type="entry name" value="RNaseH_sf"/>
</dbReference>
<dbReference type="InterPro" id="IPR044730">
    <property type="entry name" value="RNase_H-like_dom_plant"/>
</dbReference>
<proteinExistence type="inferred from homology"/>
<evidence type="ECO:0000256" key="3">
    <source>
        <dbReference type="ARBA" id="ARBA00023180"/>
    </source>
</evidence>
<dbReference type="Pfam" id="PF13456">
    <property type="entry name" value="RVT_3"/>
    <property type="match status" value="1"/>
</dbReference>
<sequence>MNSLDNNHLCFLLALNSAAFSNNLHEAFENVIRYMKIGAKRIGEVHLKYRNIPTQSAYPVSSHQQESLSSPNLSLIGYYFWSSKGTVGKRLLLVSVRPSLFGETGETNIFYSKLHIKTFVKALLITGVMETRIPIPFSIPIPVLYTPTNIVVFPVHRYPYQHVRRSLLHEQIEELVALKDLNTQIHDDFNTMPPVIKCIWKFPSRNLLKLNTDGSSRGNPGPSSFGGLIRDCRGRWVLGYMGNMSVNGGTYTAVHAEIWSIFKGLCLIKDMNLSFLLIETDCQAAIGLTLKQLDDDDPVKPVVDAIKRLQLEQRCTLIHTRRDGNHCADQLAKLGGKQSEECVLLEKPPEMLIPYLLRDIEAASEFERNDVEVVYVFTLIVNIVGKDGSSAAVIMYNFQRNRKIPAPKWALSWTWAKKEAQYHIAARKTPTVVDLLPGTPNNQQFENCCKGGVIKRWDASAFQVTVGVAGTTDKTEGILSYTYINPDNI</sequence>
<feature type="domain" description="RNase H type-1" evidence="4">
    <location>
        <begin position="204"/>
        <end position="337"/>
    </location>
</feature>
<dbReference type="InterPro" id="IPR012337">
    <property type="entry name" value="RNaseH-like_sf"/>
</dbReference>
<dbReference type="InterPro" id="IPR002156">
    <property type="entry name" value="RNaseH_domain"/>
</dbReference>
<organism evidence="5 6">
    <name type="scientific">Centaurea solstitialis</name>
    <name type="common">yellow star-thistle</name>
    <dbReference type="NCBI Taxonomy" id="347529"/>
    <lineage>
        <taxon>Eukaryota</taxon>
        <taxon>Viridiplantae</taxon>
        <taxon>Streptophyta</taxon>
        <taxon>Embryophyta</taxon>
        <taxon>Tracheophyta</taxon>
        <taxon>Spermatophyta</taxon>
        <taxon>Magnoliopsida</taxon>
        <taxon>eudicotyledons</taxon>
        <taxon>Gunneridae</taxon>
        <taxon>Pentapetalae</taxon>
        <taxon>asterids</taxon>
        <taxon>campanulids</taxon>
        <taxon>Asterales</taxon>
        <taxon>Asteraceae</taxon>
        <taxon>Carduoideae</taxon>
        <taxon>Cardueae</taxon>
        <taxon>Centaureinae</taxon>
        <taxon>Centaurea</taxon>
    </lineage>
</organism>
<dbReference type="PANTHER" id="PTHR47723">
    <property type="entry name" value="OS05G0353850 PROTEIN"/>
    <property type="match status" value="1"/>
</dbReference>
<dbReference type="GO" id="GO:0016020">
    <property type="term" value="C:membrane"/>
    <property type="evidence" value="ECO:0007669"/>
    <property type="project" value="InterPro"/>
</dbReference>
<dbReference type="InterPro" id="IPR053151">
    <property type="entry name" value="RNase_H-like"/>
</dbReference>
<name>A0AA38SQS1_9ASTR</name>
<evidence type="ECO:0000313" key="5">
    <source>
        <dbReference type="EMBL" id="KAJ9540640.1"/>
    </source>
</evidence>
<comment type="similarity">
    <text evidence="1">Belongs to the COBRA family.</text>
</comment>
<dbReference type="InterPro" id="IPR006918">
    <property type="entry name" value="COBRA_pln"/>
</dbReference>
<keyword evidence="6" id="KW-1185">Reference proteome</keyword>
<evidence type="ECO:0000259" key="4">
    <source>
        <dbReference type="PROSITE" id="PS50879"/>
    </source>
</evidence>
<keyword evidence="2" id="KW-0732">Signal</keyword>
<keyword evidence="3" id="KW-0325">Glycoprotein</keyword>
<dbReference type="PROSITE" id="PS50879">
    <property type="entry name" value="RNASE_H_1"/>
    <property type="match status" value="1"/>
</dbReference>
<dbReference type="Proteomes" id="UP001172457">
    <property type="component" value="Chromosome 7"/>
</dbReference>
<dbReference type="SUPFAM" id="SSF53098">
    <property type="entry name" value="Ribonuclease H-like"/>
    <property type="match status" value="1"/>
</dbReference>
<dbReference type="GO" id="GO:0010215">
    <property type="term" value="P:cellulose microfibril organization"/>
    <property type="evidence" value="ECO:0007669"/>
    <property type="project" value="InterPro"/>
</dbReference>
<dbReference type="GO" id="GO:0004523">
    <property type="term" value="F:RNA-DNA hybrid ribonuclease activity"/>
    <property type="evidence" value="ECO:0007669"/>
    <property type="project" value="InterPro"/>
</dbReference>
<gene>
    <name evidence="5" type="ORF">OSB04_027146</name>
</gene>
<dbReference type="Gene3D" id="3.30.420.10">
    <property type="entry name" value="Ribonuclease H-like superfamily/Ribonuclease H"/>
    <property type="match status" value="1"/>
</dbReference>